<organism evidence="1 2">
    <name type="scientific">Hungatella hathewayi</name>
    <dbReference type="NCBI Taxonomy" id="154046"/>
    <lineage>
        <taxon>Bacteria</taxon>
        <taxon>Bacillati</taxon>
        <taxon>Bacillota</taxon>
        <taxon>Clostridia</taxon>
        <taxon>Lachnospirales</taxon>
        <taxon>Lachnospiraceae</taxon>
        <taxon>Hungatella</taxon>
    </lineage>
</organism>
<dbReference type="EMBL" id="BQNJ01000001">
    <property type="protein sequence ID" value="GKH00756.1"/>
    <property type="molecule type" value="Genomic_DNA"/>
</dbReference>
<proteinExistence type="predicted"/>
<comment type="caution">
    <text evidence="1">The sequence shown here is derived from an EMBL/GenBank/DDBJ whole genome shotgun (WGS) entry which is preliminary data.</text>
</comment>
<evidence type="ECO:0000313" key="1">
    <source>
        <dbReference type="EMBL" id="GKH00756.1"/>
    </source>
</evidence>
<dbReference type="Proteomes" id="UP001055091">
    <property type="component" value="Unassembled WGS sequence"/>
</dbReference>
<sequence length="70" mass="7792">MIYKALQARFEHGKGKIPLKAVLFNAPSTIDSEVDCPDDAKGWARNRRVSATQTAYIAQENREDGDAAQR</sequence>
<reference evidence="1" key="1">
    <citation type="submission" date="2022-01" db="EMBL/GenBank/DDBJ databases">
        <title>Novel bile acid biosynthetic pathways are enriched in the microbiome of centenarians.</title>
        <authorList>
            <person name="Sato Y."/>
            <person name="Atarashi K."/>
            <person name="Plichta R.D."/>
            <person name="Arai Y."/>
            <person name="Sasajima S."/>
            <person name="Kearney M.S."/>
            <person name="Suda W."/>
            <person name="Takeshita K."/>
            <person name="Sasaki T."/>
            <person name="Okamoto S."/>
            <person name="Skelly N.A."/>
            <person name="Okamura Y."/>
            <person name="Vlamakis H."/>
            <person name="Li Y."/>
            <person name="Tanoue T."/>
            <person name="Takei H."/>
            <person name="Nittono H."/>
            <person name="Narushima S."/>
            <person name="Irie J."/>
            <person name="Itoh H."/>
            <person name="Moriya K."/>
            <person name="Sugiura Y."/>
            <person name="Suematsu M."/>
            <person name="Moritoki N."/>
            <person name="Shibata S."/>
            <person name="Littman R.D."/>
            <person name="Fischbach A.M."/>
            <person name="Uwamino Y."/>
            <person name="Inoue T."/>
            <person name="Honda A."/>
            <person name="Hattori M."/>
            <person name="Murai T."/>
            <person name="Xavier J.R."/>
            <person name="Hirose N."/>
            <person name="Honda K."/>
        </authorList>
    </citation>
    <scope>NUCLEOTIDE SEQUENCE</scope>
    <source>
        <strain evidence="1">CE91-St55</strain>
    </source>
</reference>
<protein>
    <submittedName>
        <fullName evidence="1">Uncharacterized protein</fullName>
    </submittedName>
</protein>
<gene>
    <name evidence="1" type="ORF">CE91St55_27370</name>
</gene>
<name>A0AA37JL09_9FIRM</name>
<dbReference type="AlphaFoldDB" id="A0AA37JL09"/>
<dbReference type="RefSeq" id="WP_118042190.1">
    <property type="nucleotide sequence ID" value="NZ_BQNJ01000001.1"/>
</dbReference>
<evidence type="ECO:0000313" key="2">
    <source>
        <dbReference type="Proteomes" id="UP001055091"/>
    </source>
</evidence>
<accession>A0AA37JL09</accession>